<evidence type="ECO:0000256" key="2">
    <source>
        <dbReference type="ARBA" id="ARBA00022723"/>
    </source>
</evidence>
<evidence type="ECO:0000313" key="10">
    <source>
        <dbReference type="Proteomes" id="UP000276223"/>
    </source>
</evidence>
<dbReference type="InterPro" id="IPR036691">
    <property type="entry name" value="Endo/exonu/phosph_ase_sf"/>
</dbReference>
<dbReference type="OrthoDB" id="9803914at2"/>
<dbReference type="Proteomes" id="UP000276223">
    <property type="component" value="Unassembled WGS sequence"/>
</dbReference>
<evidence type="ECO:0000256" key="5">
    <source>
        <dbReference type="PIRSR" id="PIRSR604808-1"/>
    </source>
</evidence>
<feature type="binding site" evidence="6">
    <location>
        <position position="150"/>
    </location>
    <ligand>
        <name>Mg(2+)</name>
        <dbReference type="ChEBI" id="CHEBI:18420"/>
        <label>1</label>
    </ligand>
</feature>
<evidence type="ECO:0000256" key="3">
    <source>
        <dbReference type="ARBA" id="ARBA00022801"/>
    </source>
</evidence>
<sequence length="263" mass="30128">MLWKVATFNVNGVRARLDRLLAWISEQHPHVLCLQETKCQDAVFPRQALEALGYEVLVKGEKSFNGVAVLTQETPESVVMETGDPLLDREARFLAVQVQGVWVINTYVPQGRSPDDPAFQYKLDFLNQVGRWIQERFSPQDLLIWTGDINVAPEAIDVYDPKRLEGEVGFHPEERAKLKEIMAWGLVDLLRRLHPQAKQFTFWDYRLPKSFDRNLGWRLDHMLVTEPMAHRCAECFVDTGPRGQSKPSDHTPVVAVFDMSSLS</sequence>
<accession>A0A3N1UXL1</accession>
<keyword evidence="4 6" id="KW-0460">Magnesium</keyword>
<feature type="binding site" evidence="6">
    <location>
        <position position="9"/>
    </location>
    <ligand>
        <name>Mg(2+)</name>
        <dbReference type="ChEBI" id="CHEBI:18420"/>
        <label>1</label>
    </ligand>
</feature>
<evidence type="ECO:0000256" key="1">
    <source>
        <dbReference type="ARBA" id="ARBA00007092"/>
    </source>
</evidence>
<feature type="binding site" evidence="6">
    <location>
        <position position="36"/>
    </location>
    <ligand>
        <name>Mg(2+)</name>
        <dbReference type="ChEBI" id="CHEBI:18420"/>
        <label>1</label>
    </ligand>
</feature>
<evidence type="ECO:0000313" key="9">
    <source>
        <dbReference type="EMBL" id="ROQ93277.1"/>
    </source>
</evidence>
<organism evidence="9 10">
    <name type="scientific">Desulfosoma caldarium</name>
    <dbReference type="NCBI Taxonomy" id="610254"/>
    <lineage>
        <taxon>Bacteria</taxon>
        <taxon>Pseudomonadati</taxon>
        <taxon>Thermodesulfobacteriota</taxon>
        <taxon>Syntrophobacteria</taxon>
        <taxon>Syntrophobacterales</taxon>
        <taxon>Syntrophobacteraceae</taxon>
        <taxon>Desulfosoma</taxon>
    </lineage>
</organism>
<comment type="caution">
    <text evidence="9">The sequence shown here is derived from an EMBL/GenBank/DDBJ whole genome shotgun (WGS) entry which is preliminary data.</text>
</comment>
<keyword evidence="2 6" id="KW-0479">Metal-binding</keyword>
<keyword evidence="10" id="KW-1185">Reference proteome</keyword>
<feature type="binding site" evidence="6">
    <location>
        <position position="148"/>
    </location>
    <ligand>
        <name>Mg(2+)</name>
        <dbReference type="ChEBI" id="CHEBI:18420"/>
        <label>1</label>
    </ligand>
</feature>
<comment type="similarity">
    <text evidence="1">Belongs to the DNA repair enzymes AP/ExoA family.</text>
</comment>
<dbReference type="Pfam" id="PF03372">
    <property type="entry name" value="Exo_endo_phos"/>
    <property type="match status" value="1"/>
</dbReference>
<dbReference type="InterPro" id="IPR037493">
    <property type="entry name" value="ExoIII-like"/>
</dbReference>
<feature type="active site" evidence="5">
    <location>
        <position position="107"/>
    </location>
</feature>
<dbReference type="InterPro" id="IPR004808">
    <property type="entry name" value="AP_endonuc_1"/>
</dbReference>
<keyword evidence="3" id="KW-0378">Hydrolase</keyword>
<evidence type="ECO:0000256" key="6">
    <source>
        <dbReference type="PIRSR" id="PIRSR604808-2"/>
    </source>
</evidence>
<dbReference type="AlphaFoldDB" id="A0A3N1UXL1"/>
<gene>
    <name evidence="9" type="ORF">EDC27_1288</name>
</gene>
<feature type="site" description="Interaction with DNA substrate" evidence="7">
    <location>
        <position position="250"/>
    </location>
</feature>
<dbReference type="InterPro" id="IPR005135">
    <property type="entry name" value="Endo/exonuclease/phosphatase"/>
</dbReference>
<protein>
    <submittedName>
        <fullName evidence="9">Exodeoxyribonuclease-3</fullName>
    </submittedName>
</protein>
<dbReference type="PANTHER" id="PTHR43250:SF2">
    <property type="entry name" value="EXODEOXYRIBONUCLEASE III"/>
    <property type="match status" value="1"/>
</dbReference>
<dbReference type="PROSITE" id="PS51435">
    <property type="entry name" value="AP_NUCLEASE_F1_4"/>
    <property type="match status" value="1"/>
</dbReference>
<comment type="cofactor">
    <cofactor evidence="6">
        <name>Mg(2+)</name>
        <dbReference type="ChEBI" id="CHEBI:18420"/>
    </cofactor>
    <cofactor evidence="6">
        <name>Mn(2+)</name>
        <dbReference type="ChEBI" id="CHEBI:29035"/>
    </cofactor>
    <text evidence="6">Probably binds two magnesium or manganese ions per subunit.</text>
</comment>
<feature type="site" description="Transition state stabilizer" evidence="7">
    <location>
        <position position="150"/>
    </location>
</feature>
<dbReference type="GO" id="GO:0008311">
    <property type="term" value="F:double-stranded DNA 3'-5' DNA exonuclease activity"/>
    <property type="evidence" value="ECO:0007669"/>
    <property type="project" value="InterPro"/>
</dbReference>
<reference evidence="9 10" key="1">
    <citation type="submission" date="2018-11" db="EMBL/GenBank/DDBJ databases">
        <title>Genomic Encyclopedia of Type Strains, Phase IV (KMG-IV): sequencing the most valuable type-strain genomes for metagenomic binning, comparative biology and taxonomic classification.</title>
        <authorList>
            <person name="Goeker M."/>
        </authorList>
    </citation>
    <scope>NUCLEOTIDE SEQUENCE [LARGE SCALE GENOMIC DNA]</scope>
    <source>
        <strain evidence="9 10">DSM 22027</strain>
    </source>
</reference>
<dbReference type="PANTHER" id="PTHR43250">
    <property type="entry name" value="EXODEOXYRIBONUCLEASE III"/>
    <property type="match status" value="1"/>
</dbReference>
<evidence type="ECO:0000259" key="8">
    <source>
        <dbReference type="Pfam" id="PF03372"/>
    </source>
</evidence>
<dbReference type="EMBL" id="RJVA01000011">
    <property type="protein sequence ID" value="ROQ93277.1"/>
    <property type="molecule type" value="Genomic_DNA"/>
</dbReference>
<dbReference type="Gene3D" id="3.60.10.10">
    <property type="entry name" value="Endonuclease/exonuclease/phosphatase"/>
    <property type="match status" value="1"/>
</dbReference>
<feature type="site" description="Important for catalytic activity" evidence="7">
    <location>
        <position position="220"/>
    </location>
</feature>
<dbReference type="RefSeq" id="WP_123289801.1">
    <property type="nucleotide sequence ID" value="NZ_RJVA01000011.1"/>
</dbReference>
<dbReference type="GO" id="GO:0046872">
    <property type="term" value="F:metal ion binding"/>
    <property type="evidence" value="ECO:0007669"/>
    <property type="project" value="UniProtKB-KW"/>
</dbReference>
<dbReference type="NCBIfam" id="TIGR00195">
    <property type="entry name" value="exoDNase_III"/>
    <property type="match status" value="1"/>
</dbReference>
<feature type="active site" description="Proton donor/acceptor" evidence="5">
    <location>
        <position position="148"/>
    </location>
</feature>
<feature type="active site" description="Proton acceptor" evidence="5">
    <location>
        <position position="250"/>
    </location>
</feature>
<name>A0A3N1UXL1_9BACT</name>
<evidence type="ECO:0000256" key="7">
    <source>
        <dbReference type="PIRSR" id="PIRSR604808-3"/>
    </source>
</evidence>
<dbReference type="NCBIfam" id="TIGR00633">
    <property type="entry name" value="xth"/>
    <property type="match status" value="1"/>
</dbReference>
<evidence type="ECO:0000256" key="4">
    <source>
        <dbReference type="ARBA" id="ARBA00022842"/>
    </source>
</evidence>
<dbReference type="SUPFAM" id="SSF56219">
    <property type="entry name" value="DNase I-like"/>
    <property type="match status" value="1"/>
</dbReference>
<feature type="binding site" evidence="6">
    <location>
        <position position="250"/>
    </location>
    <ligand>
        <name>Mg(2+)</name>
        <dbReference type="ChEBI" id="CHEBI:18420"/>
        <label>1</label>
    </ligand>
</feature>
<feature type="domain" description="Endonuclease/exonuclease/phosphatase" evidence="8">
    <location>
        <begin position="6"/>
        <end position="250"/>
    </location>
</feature>
<proteinExistence type="inferred from homology"/>
<dbReference type="GO" id="GO:0006281">
    <property type="term" value="P:DNA repair"/>
    <property type="evidence" value="ECO:0007669"/>
    <property type="project" value="InterPro"/>
</dbReference>
<feature type="binding site" evidence="6">
    <location>
        <position position="249"/>
    </location>
    <ligand>
        <name>Mg(2+)</name>
        <dbReference type="ChEBI" id="CHEBI:18420"/>
        <label>1</label>
    </ligand>
</feature>
<dbReference type="CDD" id="cd09086">
    <property type="entry name" value="ExoIII-like_AP-endo"/>
    <property type="match status" value="1"/>
</dbReference>
<keyword evidence="6" id="KW-0464">Manganese</keyword>